<feature type="binding site" evidence="10">
    <location>
        <position position="324"/>
    </location>
    <ligand>
        <name>[4Fe-4S] cluster</name>
        <dbReference type="ChEBI" id="CHEBI:49883"/>
    </ligand>
</feature>
<keyword evidence="15" id="KW-1185">Reference proteome</keyword>
<dbReference type="HAMAP" id="MF_03115">
    <property type="entry name" value="Anamorsin"/>
    <property type="match status" value="1"/>
</dbReference>
<evidence type="ECO:0000256" key="4">
    <source>
        <dbReference type="ARBA" id="ARBA00022490"/>
    </source>
</evidence>
<proteinExistence type="inferred from homology"/>
<dbReference type="GO" id="GO:0009055">
    <property type="term" value="F:electron transfer activity"/>
    <property type="evidence" value="ECO:0007669"/>
    <property type="project" value="UniProtKB-UniRule"/>
</dbReference>
<comment type="caution">
    <text evidence="10">Lacks conserved residue(s) required for the propagation of feature annotation.</text>
</comment>
<comment type="cofactor">
    <cofactor evidence="1 10">
        <name>[4Fe-4S] cluster</name>
        <dbReference type="ChEBI" id="CHEBI:49883"/>
    </cofactor>
</comment>
<name>A0A1R1PN63_ZANCU</name>
<comment type="caution">
    <text evidence="14">The sequence shown here is derived from an EMBL/GenBank/DDBJ whole genome shotgun (WGS) entry which is preliminary data.</text>
</comment>
<evidence type="ECO:0000256" key="9">
    <source>
        <dbReference type="ARBA" id="ARBA00023128"/>
    </source>
</evidence>
<evidence type="ECO:0000259" key="13">
    <source>
        <dbReference type="Pfam" id="PF20922"/>
    </source>
</evidence>
<gene>
    <name evidence="14" type="ORF">AX774_g4112</name>
</gene>
<evidence type="ECO:0000256" key="5">
    <source>
        <dbReference type="ARBA" id="ARBA00022714"/>
    </source>
</evidence>
<keyword evidence="7 10" id="KW-0408">Iron</keyword>
<dbReference type="GO" id="GO:0051537">
    <property type="term" value="F:2 iron, 2 sulfur cluster binding"/>
    <property type="evidence" value="ECO:0007669"/>
    <property type="project" value="UniProtKB-UniRule"/>
</dbReference>
<keyword evidence="6 10" id="KW-0479">Metal-binding</keyword>
<evidence type="ECO:0000256" key="10">
    <source>
        <dbReference type="HAMAP-Rule" id="MF_03115"/>
    </source>
</evidence>
<evidence type="ECO:0000313" key="15">
    <source>
        <dbReference type="Proteomes" id="UP000188320"/>
    </source>
</evidence>
<dbReference type="InterPro" id="IPR046408">
    <property type="entry name" value="CIAPIN1"/>
</dbReference>
<reference evidence="15" key="1">
    <citation type="submission" date="2017-01" db="EMBL/GenBank/DDBJ databases">
        <authorList>
            <person name="Wang Y."/>
            <person name="White M."/>
            <person name="Kvist S."/>
            <person name="Moncalvo J.-M."/>
        </authorList>
    </citation>
    <scope>NUCLEOTIDE SEQUENCE [LARGE SCALE GENOMIC DNA]</scope>
    <source>
        <strain evidence="15">COL-18-3</strain>
    </source>
</reference>
<evidence type="ECO:0000256" key="7">
    <source>
        <dbReference type="ARBA" id="ARBA00023004"/>
    </source>
</evidence>
<dbReference type="Pfam" id="PF20922">
    <property type="entry name" value="Anamorsin_N"/>
    <property type="match status" value="1"/>
</dbReference>
<dbReference type="GO" id="GO:0051539">
    <property type="term" value="F:4 iron, 4 sulfur cluster binding"/>
    <property type="evidence" value="ECO:0007669"/>
    <property type="project" value="UniProtKB-KW"/>
</dbReference>
<comment type="domain">
    <text evidence="10">The twin Cx2C motifs are involved in the recognition by the mitochondrial MIA40-ERV1 disulfide relay system. The formation of 2 disulfide bonds in the Cx2C motifs through dithiol/disulfide exchange reactions effectively traps the protein in the mitochondrial intermembrane space.</text>
</comment>
<accession>A0A1R1PN63</accession>
<dbReference type="Proteomes" id="UP000188320">
    <property type="component" value="Unassembled WGS sequence"/>
</dbReference>
<feature type="domain" description="Anamorsin C-terminal" evidence="12">
    <location>
        <begin position="257"/>
        <end position="340"/>
    </location>
</feature>
<keyword evidence="4 10" id="KW-0963">Cytoplasm</keyword>
<feature type="binding site" evidence="10">
    <location>
        <position position="321"/>
    </location>
    <ligand>
        <name>[4Fe-4S] cluster</name>
        <dbReference type="ChEBI" id="CHEBI:49883"/>
    </ligand>
</feature>
<evidence type="ECO:0000256" key="1">
    <source>
        <dbReference type="ARBA" id="ARBA00001966"/>
    </source>
</evidence>
<keyword evidence="8 10" id="KW-0411">Iron-sulfur</keyword>
<dbReference type="PANTHER" id="PTHR13273:SF14">
    <property type="entry name" value="ANAMORSIN"/>
    <property type="match status" value="1"/>
</dbReference>
<feature type="binding site" evidence="10">
    <location>
        <position position="313"/>
    </location>
    <ligand>
        <name>[4Fe-4S] cluster</name>
        <dbReference type="ChEBI" id="CHEBI:49883"/>
    </ligand>
</feature>
<evidence type="ECO:0000256" key="6">
    <source>
        <dbReference type="ARBA" id="ARBA00022723"/>
    </source>
</evidence>
<dbReference type="OrthoDB" id="311633at2759"/>
<dbReference type="Pfam" id="PF05093">
    <property type="entry name" value="CIAPIN1"/>
    <property type="match status" value="1"/>
</dbReference>
<dbReference type="Gene3D" id="3.40.50.150">
    <property type="entry name" value="Vaccinia Virus protein VP39"/>
    <property type="match status" value="1"/>
</dbReference>
<sequence length="349" mass="36772">MLELIKPNNKVLVLSLVDNSTQQQFQEFFNTVREKLAAQAGSEGHADFEQLSRFDYSSFAATKAGYYDLIYYAPVVNVNDTNSTNIDGNNLKLLAKCLKPGGTISLQFAQDSKLTNGSSADSNQKCTSGNGTGRCGGAFCDKLRISGFTNIKCNSKVPNGENGDASSALIQISAEKSTLGVGAGRALNLNKLQNANSDIMAIKSLLVSADNTRAAGAGAGAGAGEEDDDEFIDENDLLDEQDYVKPTPESLARPGDEKSKRRACKNCTCGLAELEDAAEAELGADGANGDGGKSSAKVTLDNLKDFKSSCGNCSLGDAFRCSTCPYLGMPAFKPGEEIQLSGIMADDDI</sequence>
<dbReference type="GO" id="GO:0005758">
    <property type="term" value="C:mitochondrial intermembrane space"/>
    <property type="evidence" value="ECO:0007669"/>
    <property type="project" value="UniProtKB-SubCell"/>
</dbReference>
<comment type="domain">
    <text evidence="10">The C-terminal domain binds 2 Fe-S clusters but is otherwise mostly in an intrinsically disordered conformation.</text>
</comment>
<keyword evidence="9 10" id="KW-0496">Mitochondrion</keyword>
<dbReference type="GO" id="GO:0046872">
    <property type="term" value="F:metal ion binding"/>
    <property type="evidence" value="ECO:0007669"/>
    <property type="project" value="UniProtKB-KW"/>
</dbReference>
<feature type="short sequence motif" description="Cx2C motif 1" evidence="10">
    <location>
        <begin position="310"/>
        <end position="313"/>
    </location>
</feature>
<evidence type="ECO:0000256" key="8">
    <source>
        <dbReference type="ARBA" id="ARBA00023014"/>
    </source>
</evidence>
<feature type="region of interest" description="Disordered" evidence="11">
    <location>
        <begin position="238"/>
        <end position="257"/>
    </location>
</feature>
<dbReference type="InterPro" id="IPR049011">
    <property type="entry name" value="Anamorsin_N_metazoan"/>
</dbReference>
<dbReference type="GO" id="GO:0016226">
    <property type="term" value="P:iron-sulfur cluster assembly"/>
    <property type="evidence" value="ECO:0007669"/>
    <property type="project" value="UniProtKB-UniRule"/>
</dbReference>
<dbReference type="EMBL" id="LSSK01000671">
    <property type="protein sequence ID" value="OMH82408.1"/>
    <property type="molecule type" value="Genomic_DNA"/>
</dbReference>
<evidence type="ECO:0000256" key="2">
    <source>
        <dbReference type="ARBA" id="ARBA00008169"/>
    </source>
</evidence>
<comment type="subcellular location">
    <subcellularLocation>
        <location evidence="10">Cytoplasm</location>
    </subcellularLocation>
    <subcellularLocation>
        <location evidence="10">Mitochondrion intermembrane space</location>
    </subcellularLocation>
</comment>
<keyword evidence="5" id="KW-0001">2Fe-2S</keyword>
<dbReference type="PANTHER" id="PTHR13273">
    <property type="entry name" value="ANAMORSIN"/>
    <property type="match status" value="1"/>
</dbReference>
<feature type="binding site" evidence="10">
    <location>
        <position position="310"/>
    </location>
    <ligand>
        <name>[4Fe-4S] cluster</name>
        <dbReference type="ChEBI" id="CHEBI:49883"/>
    </ligand>
</feature>
<organism evidence="14 15">
    <name type="scientific">Zancudomyces culisetae</name>
    <name type="common">Gut fungus</name>
    <name type="synonym">Smittium culisetae</name>
    <dbReference type="NCBI Taxonomy" id="1213189"/>
    <lineage>
        <taxon>Eukaryota</taxon>
        <taxon>Fungi</taxon>
        <taxon>Fungi incertae sedis</taxon>
        <taxon>Zoopagomycota</taxon>
        <taxon>Kickxellomycotina</taxon>
        <taxon>Harpellomycetes</taxon>
        <taxon>Harpellales</taxon>
        <taxon>Legeriomycetaceae</taxon>
        <taxon>Zancudomyces</taxon>
    </lineage>
</organism>
<dbReference type="InterPro" id="IPR007785">
    <property type="entry name" value="Anamorsin"/>
</dbReference>
<dbReference type="InterPro" id="IPR029063">
    <property type="entry name" value="SAM-dependent_MTases_sf"/>
</dbReference>
<feature type="region of interest" description="Fe-S binding site B" evidence="10">
    <location>
        <begin position="310"/>
        <end position="324"/>
    </location>
</feature>
<keyword evidence="3 10" id="KW-0004">4Fe-4S</keyword>
<feature type="short sequence motif" description="Cx2C motif 2" evidence="10">
    <location>
        <begin position="321"/>
        <end position="324"/>
    </location>
</feature>
<evidence type="ECO:0000313" key="14">
    <source>
        <dbReference type="EMBL" id="OMH82408.1"/>
    </source>
</evidence>
<evidence type="ECO:0000256" key="11">
    <source>
        <dbReference type="SAM" id="MobiDB-lite"/>
    </source>
</evidence>
<evidence type="ECO:0000256" key="3">
    <source>
        <dbReference type="ARBA" id="ARBA00022485"/>
    </source>
</evidence>
<protein>
    <submittedName>
        <fullName evidence="14">Anamorsin</fullName>
    </submittedName>
</protein>
<comment type="similarity">
    <text evidence="2 10">Belongs to the anamorsin family.</text>
</comment>
<evidence type="ECO:0000259" key="12">
    <source>
        <dbReference type="Pfam" id="PF05093"/>
    </source>
</evidence>
<feature type="domain" description="Anamorsin N-terminal" evidence="13">
    <location>
        <begin position="21"/>
        <end position="160"/>
    </location>
</feature>
<comment type="domain">
    <text evidence="10">The N-terminal domain has structural similarity with S-adenosyl-L-methionine-dependent methyltransferases, but does not bind S-adenosyl-L-methionine. It is required for correct assembly of the 2 Fe-S clusters.</text>
</comment>
<dbReference type="AlphaFoldDB" id="A0A1R1PN63"/>